<dbReference type="Proteomes" id="UP000087171">
    <property type="component" value="Unplaced"/>
</dbReference>
<dbReference type="PANTHER" id="PTHR33832:SF15">
    <property type="entry name" value="SERINE-TYPE ENDOPEPTIDASE INHIBITOR"/>
    <property type="match status" value="1"/>
</dbReference>
<dbReference type="Pfam" id="PF02428">
    <property type="entry name" value="Prot_inhib_II"/>
    <property type="match status" value="1"/>
</dbReference>
<proteinExistence type="inferred from homology"/>
<dbReference type="RefSeq" id="XP_004516042.1">
    <property type="nucleotide sequence ID" value="XM_004515985.3"/>
</dbReference>
<dbReference type="OrthoDB" id="1539471at2759"/>
<evidence type="ECO:0000256" key="2">
    <source>
        <dbReference type="ARBA" id="ARBA00022690"/>
    </source>
</evidence>
<dbReference type="InterPro" id="IPR003465">
    <property type="entry name" value="Prot_inh_I20"/>
</dbReference>
<organism evidence="5 6">
    <name type="scientific">Cicer arietinum</name>
    <name type="common">Chickpea</name>
    <name type="synonym">Garbanzo</name>
    <dbReference type="NCBI Taxonomy" id="3827"/>
    <lineage>
        <taxon>Eukaryota</taxon>
        <taxon>Viridiplantae</taxon>
        <taxon>Streptophyta</taxon>
        <taxon>Embryophyta</taxon>
        <taxon>Tracheophyta</taxon>
        <taxon>Spermatophyta</taxon>
        <taxon>Magnoliopsida</taxon>
        <taxon>eudicotyledons</taxon>
        <taxon>Gunneridae</taxon>
        <taxon>Pentapetalae</taxon>
        <taxon>rosids</taxon>
        <taxon>fabids</taxon>
        <taxon>Fabales</taxon>
        <taxon>Fabaceae</taxon>
        <taxon>Papilionoideae</taxon>
        <taxon>50 kb inversion clade</taxon>
        <taxon>NPAAA clade</taxon>
        <taxon>Hologalegina</taxon>
        <taxon>IRL clade</taxon>
        <taxon>Cicereae</taxon>
        <taxon>Cicer</taxon>
    </lineage>
</organism>
<keyword evidence="5" id="KW-1185">Reference proteome</keyword>
<feature type="chain" id="PRO_5010376743" evidence="4">
    <location>
        <begin position="29"/>
        <end position="79"/>
    </location>
</feature>
<evidence type="ECO:0000313" key="5">
    <source>
        <dbReference type="Proteomes" id="UP000087171"/>
    </source>
</evidence>
<dbReference type="GO" id="GO:0004867">
    <property type="term" value="F:serine-type endopeptidase inhibitor activity"/>
    <property type="evidence" value="ECO:0007669"/>
    <property type="project" value="UniProtKB-KW"/>
</dbReference>
<accession>A0A1S2Z6Q3</accession>
<keyword evidence="4" id="KW-0732">Signal</keyword>
<dbReference type="SUPFAM" id="SSF100897">
    <property type="entry name" value="Plant proteinase inhibitors"/>
    <property type="match status" value="1"/>
</dbReference>
<dbReference type="PANTHER" id="PTHR33832">
    <property type="entry name" value="SERINE-TYPE ENDOPEPTIDASE INHIBITOR"/>
    <property type="match status" value="1"/>
</dbReference>
<evidence type="ECO:0000256" key="1">
    <source>
        <dbReference type="ARBA" id="ARBA00007766"/>
    </source>
</evidence>
<dbReference type="Gene3D" id="3.30.60.30">
    <property type="match status" value="1"/>
</dbReference>
<reference evidence="6" key="1">
    <citation type="submission" date="2025-08" db="UniProtKB">
        <authorList>
            <consortium name="RefSeq"/>
        </authorList>
    </citation>
    <scope>IDENTIFICATION</scope>
    <source>
        <tissue evidence="6">Etiolated seedlings</tissue>
    </source>
</reference>
<evidence type="ECO:0000313" key="6">
    <source>
        <dbReference type="RefSeq" id="XP_004516042.1"/>
    </source>
</evidence>
<gene>
    <name evidence="6" type="primary">LOC101496310</name>
</gene>
<keyword evidence="2" id="KW-0646">Protease inhibitor</keyword>
<dbReference type="InterPro" id="IPR051391">
    <property type="entry name" value="Protease_inhibitor_I20"/>
</dbReference>
<dbReference type="AlphaFoldDB" id="A0A1S2Z6Q3"/>
<keyword evidence="3" id="KW-0722">Serine protease inhibitor</keyword>
<name>A0A1S2Z6Q3_CICAR</name>
<comment type="similarity">
    <text evidence="1">Belongs to the protease inhibitor I20 (potato type II proteinase inhibitor) family.</text>
</comment>
<evidence type="ECO:0000256" key="4">
    <source>
        <dbReference type="SAM" id="SignalP"/>
    </source>
</evidence>
<feature type="signal peptide" evidence="4">
    <location>
        <begin position="1"/>
        <end position="28"/>
    </location>
</feature>
<protein>
    <submittedName>
        <fullName evidence="6">Proteinase inhibitor PSI-1.2</fullName>
    </submittedName>
</protein>
<dbReference type="PaxDb" id="3827-XP_004516042.1"/>
<sequence>MAFKVGAILLVLVFGAILLGGNLNFVDAKVCPLICYDSAGYMTCPSSGDQHLSPPCNCCLASTGCKIYKADGTLICTAS</sequence>
<dbReference type="eggNOG" id="ENOG502SD2M">
    <property type="taxonomic scope" value="Eukaryota"/>
</dbReference>
<evidence type="ECO:0000256" key="3">
    <source>
        <dbReference type="ARBA" id="ARBA00022900"/>
    </source>
</evidence>